<dbReference type="Pfam" id="PF07298">
    <property type="entry name" value="NnrU"/>
    <property type="match status" value="1"/>
</dbReference>
<dbReference type="InterPro" id="IPR009915">
    <property type="entry name" value="NnrU_dom"/>
</dbReference>
<keyword evidence="8" id="KW-1185">Reference proteome</keyword>
<evidence type="ECO:0000259" key="6">
    <source>
        <dbReference type="Pfam" id="PF07298"/>
    </source>
</evidence>
<dbReference type="RefSeq" id="WP_377400516.1">
    <property type="nucleotide sequence ID" value="NZ_JBHUEQ010000017.1"/>
</dbReference>
<gene>
    <name evidence="7" type="ORF">ACFSE1_10625</name>
</gene>
<sequence length="230" mass="25095">MNGLLTAFILFLALHSVPAFPPIRSRIILRIGRPAYFVAYSITSTALLAWLFYEALQTDYVELWGTRAWQVTTTLLFAPLGLCFVVAGLISPNPFSVTLRQSDHTQGAIVTFTRHPVLWGFVLWAVGHILPNGDLRSLLLFGGLAVFSLVGIFVAERRSRERLGSRWPIMADGSSIIPFKVVLTGKRPLYIDAPIVTGGLVSTLVSAWLLSGGHAHLFGADPLASLAALR</sequence>
<feature type="transmembrane region" description="Helical" evidence="5">
    <location>
        <begin position="68"/>
        <end position="90"/>
    </location>
</feature>
<evidence type="ECO:0000256" key="1">
    <source>
        <dbReference type="ARBA" id="ARBA00004141"/>
    </source>
</evidence>
<feature type="transmembrane region" description="Helical" evidence="5">
    <location>
        <begin position="138"/>
        <end position="155"/>
    </location>
</feature>
<reference evidence="8" key="1">
    <citation type="journal article" date="2019" name="Int. J. Syst. Evol. Microbiol.">
        <title>The Global Catalogue of Microorganisms (GCM) 10K type strain sequencing project: providing services to taxonomists for standard genome sequencing and annotation.</title>
        <authorList>
            <consortium name="The Broad Institute Genomics Platform"/>
            <consortium name="The Broad Institute Genome Sequencing Center for Infectious Disease"/>
            <person name="Wu L."/>
            <person name="Ma J."/>
        </authorList>
    </citation>
    <scope>NUCLEOTIDE SEQUENCE [LARGE SCALE GENOMIC DNA]</scope>
    <source>
        <strain evidence="8">CG52</strain>
    </source>
</reference>
<feature type="domain" description="NnrU" evidence="6">
    <location>
        <begin position="4"/>
        <end position="222"/>
    </location>
</feature>
<comment type="caution">
    <text evidence="7">The sequence shown here is derived from an EMBL/GenBank/DDBJ whole genome shotgun (WGS) entry which is preliminary data.</text>
</comment>
<dbReference type="Proteomes" id="UP001597322">
    <property type="component" value="Unassembled WGS sequence"/>
</dbReference>
<comment type="subcellular location">
    <subcellularLocation>
        <location evidence="1">Membrane</location>
        <topology evidence="1">Multi-pass membrane protein</topology>
    </subcellularLocation>
</comment>
<evidence type="ECO:0000313" key="7">
    <source>
        <dbReference type="EMBL" id="MFD1745915.1"/>
    </source>
</evidence>
<keyword evidence="4 5" id="KW-0472">Membrane</keyword>
<name>A0ABW4M3N7_9HYPH</name>
<evidence type="ECO:0000256" key="5">
    <source>
        <dbReference type="SAM" id="Phobius"/>
    </source>
</evidence>
<proteinExistence type="predicted"/>
<feature type="transmembrane region" description="Helical" evidence="5">
    <location>
        <begin position="189"/>
        <end position="210"/>
    </location>
</feature>
<accession>A0ABW4M3N7</accession>
<keyword evidence="3 5" id="KW-1133">Transmembrane helix</keyword>
<organism evidence="7 8">
    <name type="scientific">Rhizobium helianthi</name>
    <dbReference type="NCBI Taxonomy" id="1132695"/>
    <lineage>
        <taxon>Bacteria</taxon>
        <taxon>Pseudomonadati</taxon>
        <taxon>Pseudomonadota</taxon>
        <taxon>Alphaproteobacteria</taxon>
        <taxon>Hyphomicrobiales</taxon>
        <taxon>Rhizobiaceae</taxon>
        <taxon>Rhizobium/Agrobacterium group</taxon>
        <taxon>Rhizobium</taxon>
    </lineage>
</organism>
<evidence type="ECO:0000256" key="3">
    <source>
        <dbReference type="ARBA" id="ARBA00022989"/>
    </source>
</evidence>
<keyword evidence="2 5" id="KW-0812">Transmembrane</keyword>
<evidence type="ECO:0000313" key="8">
    <source>
        <dbReference type="Proteomes" id="UP001597322"/>
    </source>
</evidence>
<feature type="transmembrane region" description="Helical" evidence="5">
    <location>
        <begin position="35"/>
        <end position="56"/>
    </location>
</feature>
<protein>
    <submittedName>
        <fullName evidence="7">NnrU family protein</fullName>
    </submittedName>
</protein>
<evidence type="ECO:0000256" key="2">
    <source>
        <dbReference type="ARBA" id="ARBA00022692"/>
    </source>
</evidence>
<dbReference type="EMBL" id="JBHUEQ010000017">
    <property type="protein sequence ID" value="MFD1745915.1"/>
    <property type="molecule type" value="Genomic_DNA"/>
</dbReference>
<evidence type="ECO:0000256" key="4">
    <source>
        <dbReference type="ARBA" id="ARBA00023136"/>
    </source>
</evidence>